<name>A0A1W0E6E8_9MICR</name>
<feature type="region of interest" description="Disordered" evidence="1">
    <location>
        <begin position="130"/>
        <end position="154"/>
    </location>
</feature>
<accession>A0A1W0E6E8</accession>
<dbReference type="Proteomes" id="UP000192758">
    <property type="component" value="Unassembled WGS sequence"/>
</dbReference>
<reference evidence="2 3" key="1">
    <citation type="journal article" date="2017" name="Environ. Microbiol.">
        <title>Decay of the glycolytic pathway and adaptation to intranuclear parasitism within Enterocytozoonidae microsporidia.</title>
        <authorList>
            <person name="Wiredu Boakye D."/>
            <person name="Jaroenlak P."/>
            <person name="Prachumwat A."/>
            <person name="Williams T.A."/>
            <person name="Bateman K.S."/>
            <person name="Itsathitphaisarn O."/>
            <person name="Sritunyalucksana K."/>
            <person name="Paszkiewicz K.H."/>
            <person name="Moore K.A."/>
            <person name="Stentiford G.D."/>
            <person name="Williams B.A."/>
        </authorList>
    </citation>
    <scope>NUCLEOTIDE SEQUENCE [LARGE SCALE GENOMIC DNA]</scope>
    <source>
        <strain evidence="2 3">TH1</strain>
    </source>
</reference>
<evidence type="ECO:0000256" key="1">
    <source>
        <dbReference type="SAM" id="MobiDB-lite"/>
    </source>
</evidence>
<dbReference type="EMBL" id="MNPJ01000016">
    <property type="protein sequence ID" value="OQS54834.1"/>
    <property type="molecule type" value="Genomic_DNA"/>
</dbReference>
<sequence length="179" mass="21508">MFSINFKEKFTNLSINNILKYIEGSGIDYFLYKDLARLFTCNLDDVSERFKQKLASYFVNFSENPILVLEVKDLIKNNENLHKIYANYFINKEGVDDMFNVEKSKSEFCWEEYERICEDNTRRIKPKNYDKNAKRKNNSNRKNAKKNAMQNHKDKVFLKKQKKAEFSKTEHLFKKFSTF</sequence>
<proteinExistence type="predicted"/>
<dbReference type="VEuPathDB" id="MicrosporidiaDB:EHP00_189"/>
<evidence type="ECO:0000313" key="3">
    <source>
        <dbReference type="Proteomes" id="UP000192758"/>
    </source>
</evidence>
<evidence type="ECO:0000313" key="2">
    <source>
        <dbReference type="EMBL" id="OQS54834.1"/>
    </source>
</evidence>
<organism evidence="2 3">
    <name type="scientific">Ecytonucleospora hepatopenaei</name>
    <dbReference type="NCBI Taxonomy" id="646526"/>
    <lineage>
        <taxon>Eukaryota</taxon>
        <taxon>Fungi</taxon>
        <taxon>Fungi incertae sedis</taxon>
        <taxon>Microsporidia</taxon>
        <taxon>Enterocytozoonidae</taxon>
        <taxon>Ecytonucleospora</taxon>
    </lineage>
</organism>
<keyword evidence="3" id="KW-1185">Reference proteome</keyword>
<protein>
    <submittedName>
        <fullName evidence="2">Uncharacterized protein</fullName>
    </submittedName>
</protein>
<feature type="compositionally biased region" description="Basic residues" evidence="1">
    <location>
        <begin position="133"/>
        <end position="145"/>
    </location>
</feature>
<gene>
    <name evidence="2" type="ORF">EHP00_189</name>
</gene>
<dbReference type="AlphaFoldDB" id="A0A1W0E6E8"/>
<dbReference type="OrthoDB" id="10563578at2759"/>
<comment type="caution">
    <text evidence="2">The sequence shown here is derived from an EMBL/GenBank/DDBJ whole genome shotgun (WGS) entry which is preliminary data.</text>
</comment>